<reference evidence="2" key="1">
    <citation type="journal article" date="2019" name="Int. J. Syst. Evol. Microbiol.">
        <title>The Global Catalogue of Microorganisms (GCM) 10K type strain sequencing project: providing services to taxonomists for standard genome sequencing and annotation.</title>
        <authorList>
            <consortium name="The Broad Institute Genomics Platform"/>
            <consortium name="The Broad Institute Genome Sequencing Center for Infectious Disease"/>
            <person name="Wu L."/>
            <person name="Ma J."/>
        </authorList>
    </citation>
    <scope>NUCLEOTIDE SEQUENCE [LARGE SCALE GENOMIC DNA]</scope>
    <source>
        <strain evidence="2">JCM 17805</strain>
    </source>
</reference>
<evidence type="ECO:0008006" key="3">
    <source>
        <dbReference type="Google" id="ProtNLM"/>
    </source>
</evidence>
<dbReference type="EMBL" id="BAABFL010000413">
    <property type="protein sequence ID" value="GAA4650666.1"/>
    <property type="molecule type" value="Genomic_DNA"/>
</dbReference>
<dbReference type="RefSeq" id="WP_425559284.1">
    <property type="nucleotide sequence ID" value="NZ_BAABFL010000413.1"/>
</dbReference>
<sequence>MRIITETRIKQAIEDNPQWARGLELWRSVFRQKGISFESFEQIRQVWKEASGWNTDRVPARRLKNESTTGDLYIFDIHGNDCRVVCLLRKVGNIFYVREVMSHADYDEWCKRNIK</sequence>
<gene>
    <name evidence="1" type="ORF">GCM10023116_29490</name>
</gene>
<keyword evidence="2" id="KW-1185">Reference proteome</keyword>
<dbReference type="Pfam" id="PF09907">
    <property type="entry name" value="HigB_toxin"/>
    <property type="match status" value="1"/>
</dbReference>
<dbReference type="InterPro" id="IPR018669">
    <property type="entry name" value="Toxin_HigB"/>
</dbReference>
<organism evidence="1 2">
    <name type="scientific">Kistimonas scapharcae</name>
    <dbReference type="NCBI Taxonomy" id="1036133"/>
    <lineage>
        <taxon>Bacteria</taxon>
        <taxon>Pseudomonadati</taxon>
        <taxon>Pseudomonadota</taxon>
        <taxon>Gammaproteobacteria</taxon>
        <taxon>Oceanospirillales</taxon>
        <taxon>Endozoicomonadaceae</taxon>
        <taxon>Kistimonas</taxon>
    </lineage>
</organism>
<protein>
    <recommendedName>
        <fullName evidence="3">Type II toxin-antitoxin system HigB family toxin</fullName>
    </recommendedName>
</protein>
<proteinExistence type="predicted"/>
<evidence type="ECO:0000313" key="2">
    <source>
        <dbReference type="Proteomes" id="UP001500604"/>
    </source>
</evidence>
<accession>A0ABP8V409</accession>
<name>A0ABP8V409_9GAMM</name>
<comment type="caution">
    <text evidence="1">The sequence shown here is derived from an EMBL/GenBank/DDBJ whole genome shotgun (WGS) entry which is preliminary data.</text>
</comment>
<dbReference type="Proteomes" id="UP001500604">
    <property type="component" value="Unassembled WGS sequence"/>
</dbReference>
<evidence type="ECO:0000313" key="1">
    <source>
        <dbReference type="EMBL" id="GAA4650666.1"/>
    </source>
</evidence>